<evidence type="ECO:0000256" key="1">
    <source>
        <dbReference type="SAM" id="MobiDB-lite"/>
    </source>
</evidence>
<sequence>MATGTERSKTLHNFTMPGELRWRNQRFLRCMKVNSDADGRISPLRRFAADKSFSSDQRRRGNNPVQQPRTSRDGGIGRGKDSDSDSLHGSLGAGAGQPPASDGGRRFSSDDNGIAAIREKESEVSASQPSPPPPPYPAAASVDGVTNKPWNLRTRRAGCRTPAIRFATSGNGGATVAAAGEKDTTAANGAAMDAPNFNSGFLQTRVGLAATVVDKSPKRHRGGDAAAVAANGEKRERPKFTVALSKRDVEEDFLSMVGHRPPRRPKKRAKIVQRQLDTLFPGLWLTEVTPDMYKVSESAP</sequence>
<dbReference type="AlphaFoldDB" id="A0A022RPB3"/>
<dbReference type="Proteomes" id="UP000030748">
    <property type="component" value="Unassembled WGS sequence"/>
</dbReference>
<gene>
    <name evidence="2" type="ORF">MIMGU_mgv1a010835mg</name>
</gene>
<feature type="region of interest" description="Disordered" evidence="1">
    <location>
        <begin position="49"/>
        <end position="144"/>
    </location>
</feature>
<accession>A0A022RPB3</accession>
<evidence type="ECO:0000313" key="2">
    <source>
        <dbReference type="EMBL" id="EYU40770.1"/>
    </source>
</evidence>
<dbReference type="Pfam" id="PF07797">
    <property type="entry name" value="DUF1639"/>
    <property type="match status" value="1"/>
</dbReference>
<proteinExistence type="predicted"/>
<evidence type="ECO:0000313" key="3">
    <source>
        <dbReference type="Proteomes" id="UP000030748"/>
    </source>
</evidence>
<dbReference type="PANTHER" id="PTHR33130:SF43">
    <property type="entry name" value="OS01G0688600 PROTEIN"/>
    <property type="match status" value="1"/>
</dbReference>
<dbReference type="STRING" id="4155.A0A022RPB3"/>
<dbReference type="PANTHER" id="PTHR33130">
    <property type="entry name" value="PUTATIVE (DUF1639)-RELATED"/>
    <property type="match status" value="1"/>
</dbReference>
<dbReference type="InterPro" id="IPR012438">
    <property type="entry name" value="DUF1639"/>
</dbReference>
<protein>
    <recommendedName>
        <fullName evidence="4">DUF1639 domain-containing protein</fullName>
    </recommendedName>
</protein>
<dbReference type="EMBL" id="KI630377">
    <property type="protein sequence ID" value="EYU40770.1"/>
    <property type="molecule type" value="Genomic_DNA"/>
</dbReference>
<dbReference type="eggNOG" id="ENOG502RZ6T">
    <property type="taxonomic scope" value="Eukaryota"/>
</dbReference>
<organism evidence="2 3">
    <name type="scientific">Erythranthe guttata</name>
    <name type="common">Yellow monkey flower</name>
    <name type="synonym">Mimulus guttatus</name>
    <dbReference type="NCBI Taxonomy" id="4155"/>
    <lineage>
        <taxon>Eukaryota</taxon>
        <taxon>Viridiplantae</taxon>
        <taxon>Streptophyta</taxon>
        <taxon>Embryophyta</taxon>
        <taxon>Tracheophyta</taxon>
        <taxon>Spermatophyta</taxon>
        <taxon>Magnoliopsida</taxon>
        <taxon>eudicotyledons</taxon>
        <taxon>Gunneridae</taxon>
        <taxon>Pentapetalae</taxon>
        <taxon>asterids</taxon>
        <taxon>lamiids</taxon>
        <taxon>Lamiales</taxon>
        <taxon>Phrymaceae</taxon>
        <taxon>Erythranthe</taxon>
    </lineage>
</organism>
<keyword evidence="3" id="KW-1185">Reference proteome</keyword>
<reference evidence="2 3" key="1">
    <citation type="journal article" date="2013" name="Proc. Natl. Acad. Sci. U.S.A.">
        <title>Fine-scale variation in meiotic recombination in Mimulus inferred from population shotgun sequencing.</title>
        <authorList>
            <person name="Hellsten U."/>
            <person name="Wright K.M."/>
            <person name="Jenkins J."/>
            <person name="Shu S."/>
            <person name="Yuan Y."/>
            <person name="Wessler S.R."/>
            <person name="Schmutz J."/>
            <person name="Willis J.H."/>
            <person name="Rokhsar D.S."/>
        </authorList>
    </citation>
    <scope>NUCLEOTIDE SEQUENCE [LARGE SCALE GENOMIC DNA]</scope>
    <source>
        <strain evidence="3">cv. DUN x IM62</strain>
    </source>
</reference>
<evidence type="ECO:0008006" key="4">
    <source>
        <dbReference type="Google" id="ProtNLM"/>
    </source>
</evidence>
<name>A0A022RPB3_ERYGU</name>